<dbReference type="Pfam" id="PF04892">
    <property type="entry name" value="VanZ"/>
    <property type="match status" value="1"/>
</dbReference>
<evidence type="ECO:0000313" key="3">
    <source>
        <dbReference type="EMBL" id="OFI06697.1"/>
    </source>
</evidence>
<feature type="transmembrane region" description="Helical" evidence="1">
    <location>
        <begin position="34"/>
        <end position="51"/>
    </location>
</feature>
<gene>
    <name evidence="3" type="ORF">CLOACE_08520</name>
</gene>
<feature type="transmembrane region" description="Helical" evidence="1">
    <location>
        <begin position="145"/>
        <end position="162"/>
    </location>
</feature>
<organism evidence="3 4">
    <name type="scientific">Clostridium acetireducens DSM 10703</name>
    <dbReference type="NCBI Taxonomy" id="1121290"/>
    <lineage>
        <taxon>Bacteria</taxon>
        <taxon>Bacillati</taxon>
        <taxon>Bacillota</taxon>
        <taxon>Clostridia</taxon>
        <taxon>Eubacteriales</taxon>
        <taxon>Clostridiaceae</taxon>
        <taxon>Clostridium</taxon>
    </lineage>
</organism>
<dbReference type="EMBL" id="LZFO01000009">
    <property type="protein sequence ID" value="OFI06697.1"/>
    <property type="molecule type" value="Genomic_DNA"/>
</dbReference>
<dbReference type="InterPro" id="IPR053150">
    <property type="entry name" value="Teicoplanin_resist-assoc"/>
</dbReference>
<accession>A0A1E8EZY5</accession>
<dbReference type="PANTHER" id="PTHR36834">
    <property type="entry name" value="MEMBRANE PROTEIN-RELATED"/>
    <property type="match status" value="1"/>
</dbReference>
<evidence type="ECO:0000256" key="1">
    <source>
        <dbReference type="SAM" id="Phobius"/>
    </source>
</evidence>
<feature type="domain" description="VanZ-like" evidence="2">
    <location>
        <begin position="43"/>
        <end position="162"/>
    </location>
</feature>
<dbReference type="OrthoDB" id="9805025at2"/>
<dbReference type="InterPro" id="IPR006976">
    <property type="entry name" value="VanZ-like"/>
</dbReference>
<feature type="transmembrane region" description="Helical" evidence="1">
    <location>
        <begin position="114"/>
        <end position="133"/>
    </location>
</feature>
<dbReference type="AlphaFoldDB" id="A0A1E8EZY5"/>
<keyword evidence="1" id="KW-1133">Transmembrane helix</keyword>
<proteinExistence type="predicted"/>
<feature type="transmembrane region" description="Helical" evidence="1">
    <location>
        <begin position="88"/>
        <end position="107"/>
    </location>
</feature>
<keyword evidence="4" id="KW-1185">Reference proteome</keyword>
<evidence type="ECO:0000259" key="2">
    <source>
        <dbReference type="Pfam" id="PF04892"/>
    </source>
</evidence>
<sequence>MNPLKGLIMAISLITLLNIILNKNSKSLKKEIKLQHYIFGYLFILYLMIALEEVGFPSLFEWRRTLRFSQTVFSPNINSIPFKDGLEISGILNIIFFIPFGFLLPTLWEKYRNLWTTLFHGLFFSIIIETGQLFVKYRATDIDDLILNTLGAICGWLIFNIMKKIFHKLSSKTVVNISSNDTLAIKLEPYLYIVIAIVCAFFK</sequence>
<comment type="caution">
    <text evidence="3">The sequence shown here is derived from an EMBL/GenBank/DDBJ whole genome shotgun (WGS) entry which is preliminary data.</text>
</comment>
<feature type="transmembrane region" description="Helical" evidence="1">
    <location>
        <begin position="6"/>
        <end position="22"/>
    </location>
</feature>
<dbReference type="Proteomes" id="UP000175744">
    <property type="component" value="Unassembled WGS sequence"/>
</dbReference>
<dbReference type="STRING" id="1121290.CLAOCE_08520"/>
<dbReference type="RefSeq" id="WP_070109804.1">
    <property type="nucleotide sequence ID" value="NZ_LZFO01000009.1"/>
</dbReference>
<keyword evidence="1" id="KW-0472">Membrane</keyword>
<protein>
    <submittedName>
        <fullName evidence="3">VanZ like family protein</fullName>
    </submittedName>
</protein>
<keyword evidence="1" id="KW-0812">Transmembrane</keyword>
<dbReference type="PATRIC" id="fig|1121290.3.peg.864"/>
<dbReference type="PANTHER" id="PTHR36834:SF2">
    <property type="entry name" value="MEMBRANE PROTEIN"/>
    <property type="match status" value="1"/>
</dbReference>
<reference evidence="3 4" key="1">
    <citation type="submission" date="2016-06" db="EMBL/GenBank/DDBJ databases">
        <title>Genome sequence of Clostridium acetireducens DSM 10703.</title>
        <authorList>
            <person name="Poehlein A."/>
            <person name="Fluechter S."/>
            <person name="Duerre P."/>
            <person name="Daniel R."/>
        </authorList>
    </citation>
    <scope>NUCLEOTIDE SEQUENCE [LARGE SCALE GENOMIC DNA]</scope>
    <source>
        <strain evidence="3 4">DSM 10703</strain>
    </source>
</reference>
<name>A0A1E8EZY5_9CLOT</name>
<evidence type="ECO:0000313" key="4">
    <source>
        <dbReference type="Proteomes" id="UP000175744"/>
    </source>
</evidence>